<gene>
    <name evidence="4" type="ORF">HGRIS_010867</name>
</gene>
<dbReference type="Gene3D" id="1.10.443.10">
    <property type="entry name" value="Intergrase catalytic core"/>
    <property type="match status" value="1"/>
</dbReference>
<dbReference type="InterPro" id="IPR011010">
    <property type="entry name" value="DNA_brk_join_enz"/>
</dbReference>
<dbReference type="PROSITE" id="PS51898">
    <property type="entry name" value="TYR_RECOMBINASE"/>
    <property type="match status" value="1"/>
</dbReference>
<evidence type="ECO:0000313" key="4">
    <source>
        <dbReference type="EMBL" id="KAL0948272.1"/>
    </source>
</evidence>
<feature type="compositionally biased region" description="Low complexity" evidence="2">
    <location>
        <begin position="516"/>
        <end position="542"/>
    </location>
</feature>
<proteinExistence type="predicted"/>
<organism evidence="4 5">
    <name type="scientific">Hohenbuehelia grisea</name>
    <dbReference type="NCBI Taxonomy" id="104357"/>
    <lineage>
        <taxon>Eukaryota</taxon>
        <taxon>Fungi</taxon>
        <taxon>Dikarya</taxon>
        <taxon>Basidiomycota</taxon>
        <taxon>Agaricomycotina</taxon>
        <taxon>Agaricomycetes</taxon>
        <taxon>Agaricomycetidae</taxon>
        <taxon>Agaricales</taxon>
        <taxon>Pleurotineae</taxon>
        <taxon>Pleurotaceae</taxon>
        <taxon>Hohenbuehelia</taxon>
    </lineage>
</organism>
<feature type="region of interest" description="Disordered" evidence="2">
    <location>
        <begin position="1"/>
        <end position="51"/>
    </location>
</feature>
<keyword evidence="5" id="KW-1185">Reference proteome</keyword>
<dbReference type="SUPFAM" id="SSF56349">
    <property type="entry name" value="DNA breaking-rejoining enzymes"/>
    <property type="match status" value="1"/>
</dbReference>
<evidence type="ECO:0000259" key="3">
    <source>
        <dbReference type="PROSITE" id="PS51898"/>
    </source>
</evidence>
<feature type="region of interest" description="Disordered" evidence="2">
    <location>
        <begin position="486"/>
        <end position="542"/>
    </location>
</feature>
<feature type="compositionally biased region" description="Basic and acidic residues" evidence="2">
    <location>
        <begin position="486"/>
        <end position="498"/>
    </location>
</feature>
<dbReference type="Proteomes" id="UP001556367">
    <property type="component" value="Unassembled WGS sequence"/>
</dbReference>
<dbReference type="CDD" id="cd00397">
    <property type="entry name" value="DNA_BRE_C"/>
    <property type="match status" value="1"/>
</dbReference>
<protein>
    <recommendedName>
        <fullName evidence="3">Tyr recombinase domain-containing protein</fullName>
    </recommendedName>
</protein>
<comment type="caution">
    <text evidence="4">The sequence shown here is derived from an EMBL/GenBank/DDBJ whole genome shotgun (WGS) entry which is preliminary data.</text>
</comment>
<dbReference type="InterPro" id="IPR013762">
    <property type="entry name" value="Integrase-like_cat_sf"/>
</dbReference>
<keyword evidence="1" id="KW-0233">DNA recombination</keyword>
<accession>A0ABR3IYE6</accession>
<name>A0ABR3IYE6_9AGAR</name>
<reference evidence="5" key="1">
    <citation type="submission" date="2024-06" db="EMBL/GenBank/DDBJ databases">
        <title>Multi-omics analyses provide insights into the biosynthesis of the anticancer antibiotic pleurotin in Hohenbuehelia grisea.</title>
        <authorList>
            <person name="Weaver J.A."/>
            <person name="Alberti F."/>
        </authorList>
    </citation>
    <scope>NUCLEOTIDE SEQUENCE [LARGE SCALE GENOMIC DNA]</scope>
    <source>
        <strain evidence="5">T-177</strain>
    </source>
</reference>
<evidence type="ECO:0000313" key="5">
    <source>
        <dbReference type="Proteomes" id="UP001556367"/>
    </source>
</evidence>
<evidence type="ECO:0000256" key="1">
    <source>
        <dbReference type="ARBA" id="ARBA00023172"/>
    </source>
</evidence>
<sequence length="648" mass="73830">MGKAKHPKHIPAATMGKRIGRLHRQHATASAALSKPNSKTPSPSSSASQPNTLTLLQQSNLTSDEWFRAPRTKKGYAGYVKAGKAWLGTWTAEERFDGGNAASLGTSHVDSALQGSLSGAFDAIIEETPIALRAFIAFKCEHEKKGYATAEGIRSAFKDYFQRVHGCQGEFWKFNEHTQKWEGNPVFQPDFKVYHESLKNRDNRTGTTVQSLPMLPKDMKIIMDYLDSAEASKSFSETRRLYWKAFAATAINLWSRADELINLTFEHVRLFQMTADGHPYHEFHLIFRKTNKDPTKGQQYMVPPQIDTREIDCYSHMTAWLSHLEALLQRPLQKDDFIFPAIASTGLLKFGEPISRSAFETLMDNIISASGVLKGRSGRFTTHCFRRGGAQYRFMWAKHKWSLKAVKWWGGWSTNEHVGTIMRYLLDELMSYEEGFSDIMMPNRASDRHETFMSTLDPSAVVLKGDLVNFQTDLVKQIQDILESELRSSTHTPTDRPRAWPLPCPASPVTVPSPRPFSDSPSPQPDSRSPSPAALPEALPLRPSRIPTVHTMDDVIQYWTKGDHSKGLVVPLHQWVELFQSSEYEPEAQKLGQIRMLYEEYCVRFSGDREAFEQSYLTLWNKYTRLLHAVREARIARGETRRRRRRKA</sequence>
<feature type="compositionally biased region" description="Pro residues" evidence="2">
    <location>
        <begin position="500"/>
        <end position="515"/>
    </location>
</feature>
<feature type="compositionally biased region" description="Low complexity" evidence="2">
    <location>
        <begin position="34"/>
        <end position="51"/>
    </location>
</feature>
<feature type="domain" description="Tyr recombinase" evidence="3">
    <location>
        <begin position="221"/>
        <end position="441"/>
    </location>
</feature>
<dbReference type="InterPro" id="IPR002104">
    <property type="entry name" value="Integrase_catalytic"/>
</dbReference>
<dbReference type="EMBL" id="JASNQZ010000014">
    <property type="protein sequence ID" value="KAL0948272.1"/>
    <property type="molecule type" value="Genomic_DNA"/>
</dbReference>
<evidence type="ECO:0000256" key="2">
    <source>
        <dbReference type="SAM" id="MobiDB-lite"/>
    </source>
</evidence>